<keyword evidence="10" id="KW-0121">Carboxypeptidase</keyword>
<keyword evidence="8" id="KW-1003">Cell membrane</keyword>
<dbReference type="GO" id="GO:0008658">
    <property type="term" value="F:penicillin binding"/>
    <property type="evidence" value="ECO:0007669"/>
    <property type="project" value="InterPro"/>
</dbReference>
<evidence type="ECO:0000256" key="2">
    <source>
        <dbReference type="ARBA" id="ARBA00004249"/>
    </source>
</evidence>
<feature type="domain" description="Glycosyl transferase family 51" evidence="31">
    <location>
        <begin position="98"/>
        <end position="274"/>
    </location>
</feature>
<dbReference type="Proteomes" id="UP000236220">
    <property type="component" value="Unassembled WGS sequence"/>
</dbReference>
<dbReference type="Pfam" id="PF17092">
    <property type="entry name" value="PCB_OB"/>
    <property type="match status" value="1"/>
</dbReference>
<keyword evidence="12 33" id="KW-0328">Glycosyltransferase</keyword>
<feature type="domain" description="Penicillin-binding protein transpeptidase" evidence="30">
    <location>
        <begin position="463"/>
        <end position="638"/>
    </location>
</feature>
<keyword evidence="9" id="KW-0997">Cell inner membrane</keyword>
<sequence>MQDFTLGFDDKTTAPHPRMVAHGGGFVYWPAVLPLLWPMPPVVRRLLKWAVLACVALALIGGLVFAGFYITVSRGLPDVTTLRDVQSQQPLAVYSADGKLMAVFGEIRRIPVGIDKVPKQVKDAFIATEDADFYTHGGLDYKGIARALWLMATTSDKRVPGGSTITQQVARQFFLTPERSFTRKFREMLLARKIEQNLSKNQILELYLNKSFFGNRSYGIAAAAQFYYGKSLDQLTLGETATLAGTPKFPSTGNPMDDPDRNRDRRNNYILPRMAQLGMVSKADADAAAAEPMHAAPHERPVEVYAPYVAEMVRQDMLTRYGAQALEQGLEVTTTIDSKMQLAADIAVRHGLRTYDHRHGWRGPEKHFDLPAGETPEQTAKRLAPFPVQAALVPVIVLSTEDNGSAQVVNAQGKILTLPASLASSWPGRTPASLFKRGDVARITETKENIWAIEQLPRAQSALVSIDSDNGALKALIGGLSFNGNSFNRATQARRQPGSSFKPFVYAAAFERGYNPSSIVLDAPVVFRDRSNHIWRPQNDGGGFAGPIKLREALVQSRNLVSVRLLDAIGVDYAIRFITHFGFNEKELPRNLSMSLGAASLRPIDMARGYAAFANGGFRVNIWFVDTVKDASGKLLFKENPATACRGCAGTSLPPSVDASSSAPSTASQQPDVVDGFNLGGPQAEKPKPAATAEAKKETPKPVTPAAGSTIAPRAIDERIAYQLVTMMQDVVKRGTATAARVLERDDIGGKTGSTNDHRDAWFSGFGGNLVTVVWVGRDDDDSLGYGEYGGKAALPIWIDYMRDALKDTPLVKREVPNGMVQVNGEWLKEEDLQNNPDIVDYSQAPKDDQTTQEAPKEDAYDIF</sequence>
<feature type="transmembrane region" description="Helical" evidence="29">
    <location>
        <begin position="49"/>
        <end position="70"/>
    </location>
</feature>
<evidence type="ECO:0000256" key="13">
    <source>
        <dbReference type="ARBA" id="ARBA00022679"/>
    </source>
</evidence>
<dbReference type="InterPro" id="IPR001460">
    <property type="entry name" value="PCN-bd_Tpept"/>
</dbReference>
<dbReference type="SUPFAM" id="SSF56601">
    <property type="entry name" value="beta-lactamase/transpeptidase-like"/>
    <property type="match status" value="1"/>
</dbReference>
<evidence type="ECO:0000256" key="27">
    <source>
        <dbReference type="ARBA" id="ARBA00060592"/>
    </source>
</evidence>
<evidence type="ECO:0000256" key="5">
    <source>
        <dbReference type="ARBA" id="ARBA00007739"/>
    </source>
</evidence>
<keyword evidence="17" id="KW-0735">Signal-anchor</keyword>
<keyword evidence="11" id="KW-0645">Protease</keyword>
<keyword evidence="34" id="KW-1185">Reference proteome</keyword>
<dbReference type="InterPro" id="IPR031376">
    <property type="entry name" value="PCB_OB"/>
</dbReference>
<keyword evidence="20 29" id="KW-0472">Membrane</keyword>
<name>A0A2K1PX30_9GAMM</name>
<evidence type="ECO:0000256" key="21">
    <source>
        <dbReference type="ARBA" id="ARBA00023251"/>
    </source>
</evidence>
<comment type="catalytic activity">
    <reaction evidence="26">
        <text>[GlcNAc-(1-&gt;4)-Mur2Ac(oyl-L-Ala-gamma-D-Glu-L-Lys-D-Ala-D-Ala)](n)-di-trans,octa-cis-undecaprenyl diphosphate + beta-D-GlcNAc-(1-&gt;4)-Mur2Ac(oyl-L-Ala-gamma-D-Glu-L-Lys-D-Ala-D-Ala)-di-trans,octa-cis-undecaprenyl diphosphate = [GlcNAc-(1-&gt;4)-Mur2Ac(oyl-L-Ala-gamma-D-Glu-L-Lys-D-Ala-D-Ala)](n+1)-di-trans,octa-cis-undecaprenyl diphosphate + di-trans,octa-cis-undecaprenyl diphosphate + H(+)</text>
        <dbReference type="Rhea" id="RHEA:23708"/>
        <dbReference type="Rhea" id="RHEA-COMP:9602"/>
        <dbReference type="Rhea" id="RHEA-COMP:9603"/>
        <dbReference type="ChEBI" id="CHEBI:15378"/>
        <dbReference type="ChEBI" id="CHEBI:58405"/>
        <dbReference type="ChEBI" id="CHEBI:60033"/>
        <dbReference type="ChEBI" id="CHEBI:78435"/>
        <dbReference type="EC" id="2.4.99.28"/>
    </reaction>
</comment>
<gene>
    <name evidence="33" type="ORF">Lysil_1522</name>
</gene>
<evidence type="ECO:0000256" key="8">
    <source>
        <dbReference type="ARBA" id="ARBA00022475"/>
    </source>
</evidence>
<evidence type="ECO:0000256" key="12">
    <source>
        <dbReference type="ARBA" id="ARBA00022676"/>
    </source>
</evidence>
<keyword evidence="13 33" id="KW-0808">Transferase</keyword>
<evidence type="ECO:0000256" key="4">
    <source>
        <dbReference type="ARBA" id="ARBA00007090"/>
    </source>
</evidence>
<dbReference type="UniPathway" id="UPA00219"/>
<evidence type="ECO:0000256" key="19">
    <source>
        <dbReference type="ARBA" id="ARBA00022989"/>
    </source>
</evidence>
<feature type="region of interest" description="Disordered" evidence="28">
    <location>
        <begin position="653"/>
        <end position="710"/>
    </location>
</feature>
<dbReference type="GO" id="GO:0030288">
    <property type="term" value="C:outer membrane-bounded periplasmic space"/>
    <property type="evidence" value="ECO:0007669"/>
    <property type="project" value="TreeGrafter"/>
</dbReference>
<evidence type="ECO:0000256" key="6">
    <source>
        <dbReference type="ARBA" id="ARBA00012448"/>
    </source>
</evidence>
<dbReference type="SUPFAM" id="SSF53955">
    <property type="entry name" value="Lysozyme-like"/>
    <property type="match status" value="1"/>
</dbReference>
<evidence type="ECO:0000256" key="15">
    <source>
        <dbReference type="ARBA" id="ARBA00022801"/>
    </source>
</evidence>
<evidence type="ECO:0000259" key="30">
    <source>
        <dbReference type="Pfam" id="PF00905"/>
    </source>
</evidence>
<evidence type="ECO:0000256" key="10">
    <source>
        <dbReference type="ARBA" id="ARBA00022645"/>
    </source>
</evidence>
<dbReference type="FunFam" id="1.10.3810.10:FF:000003">
    <property type="entry name" value="Penicillin-binding protein 1a"/>
    <property type="match status" value="1"/>
</dbReference>
<evidence type="ECO:0000256" key="26">
    <source>
        <dbReference type="ARBA" id="ARBA00049902"/>
    </source>
</evidence>
<evidence type="ECO:0000256" key="23">
    <source>
        <dbReference type="ARBA" id="ARBA00023316"/>
    </source>
</evidence>
<dbReference type="GO" id="GO:0009002">
    <property type="term" value="F:serine-type D-Ala-D-Ala carboxypeptidase activity"/>
    <property type="evidence" value="ECO:0007669"/>
    <property type="project" value="UniProtKB-EC"/>
</dbReference>
<keyword evidence="22" id="KW-0511">Multifunctional enzyme</keyword>
<dbReference type="Pfam" id="PF00912">
    <property type="entry name" value="Transgly"/>
    <property type="match status" value="1"/>
</dbReference>
<keyword evidence="15 33" id="KW-0378">Hydrolase</keyword>
<evidence type="ECO:0000256" key="1">
    <source>
        <dbReference type="ARBA" id="ARBA00002624"/>
    </source>
</evidence>
<dbReference type="EMBL" id="NPZB01000002">
    <property type="protein sequence ID" value="PNS07346.1"/>
    <property type="molecule type" value="Genomic_DNA"/>
</dbReference>
<evidence type="ECO:0000259" key="31">
    <source>
        <dbReference type="Pfam" id="PF00912"/>
    </source>
</evidence>
<accession>A0A2K1PX30</accession>
<evidence type="ECO:0000256" key="17">
    <source>
        <dbReference type="ARBA" id="ARBA00022968"/>
    </source>
</evidence>
<dbReference type="NCBIfam" id="TIGR02074">
    <property type="entry name" value="PBP_1a_fam"/>
    <property type="match status" value="1"/>
</dbReference>
<dbReference type="EC" id="2.4.99.28" evidence="25"/>
<evidence type="ECO:0000313" key="34">
    <source>
        <dbReference type="Proteomes" id="UP000236220"/>
    </source>
</evidence>
<evidence type="ECO:0000259" key="32">
    <source>
        <dbReference type="Pfam" id="PF17092"/>
    </source>
</evidence>
<evidence type="ECO:0000256" key="18">
    <source>
        <dbReference type="ARBA" id="ARBA00022984"/>
    </source>
</evidence>
<protein>
    <recommendedName>
        <fullName evidence="7">Penicillin-binding protein 1A</fullName>
        <ecNumber evidence="25">2.4.99.28</ecNumber>
        <ecNumber evidence="6">3.4.16.4</ecNumber>
    </recommendedName>
</protein>
<evidence type="ECO:0000256" key="28">
    <source>
        <dbReference type="SAM" id="MobiDB-lite"/>
    </source>
</evidence>
<comment type="pathway">
    <text evidence="27">Glycan biosynthesis.</text>
</comment>
<dbReference type="GO" id="GO:0046677">
    <property type="term" value="P:response to antibiotic"/>
    <property type="evidence" value="ECO:0007669"/>
    <property type="project" value="UniProtKB-KW"/>
</dbReference>
<keyword evidence="23" id="KW-0961">Cell wall biogenesis/degradation</keyword>
<comment type="similarity">
    <text evidence="4">In the C-terminal section; belongs to the transpeptidase family.</text>
</comment>
<dbReference type="Gene3D" id="3.40.710.10">
    <property type="entry name" value="DD-peptidase/beta-lactamase superfamily"/>
    <property type="match status" value="2"/>
</dbReference>
<comment type="caution">
    <text evidence="33">The sequence shown here is derived from an EMBL/GenBank/DDBJ whole genome shotgun (WGS) entry which is preliminary data.</text>
</comment>
<dbReference type="Gene3D" id="1.10.3810.10">
    <property type="entry name" value="Biosynthetic peptidoglycan transglycosylase-like"/>
    <property type="match status" value="1"/>
</dbReference>
<dbReference type="Pfam" id="PF00905">
    <property type="entry name" value="Transpeptidase"/>
    <property type="match status" value="1"/>
</dbReference>
<dbReference type="GO" id="GO:0005886">
    <property type="term" value="C:plasma membrane"/>
    <property type="evidence" value="ECO:0007669"/>
    <property type="project" value="UniProtKB-SubCell"/>
</dbReference>
<dbReference type="AlphaFoldDB" id="A0A2K1PX30"/>
<comment type="pathway">
    <text evidence="3">Cell wall biogenesis; peptidoglycan biosynthesis.</text>
</comment>
<keyword evidence="19 29" id="KW-1133">Transmembrane helix</keyword>
<organism evidence="33 34">
    <name type="scientific">Solilutibacter silvestris</name>
    <dbReference type="NCBI Taxonomy" id="1645665"/>
    <lineage>
        <taxon>Bacteria</taxon>
        <taxon>Pseudomonadati</taxon>
        <taxon>Pseudomonadota</taxon>
        <taxon>Gammaproteobacteria</taxon>
        <taxon>Lysobacterales</taxon>
        <taxon>Lysobacteraceae</taxon>
        <taxon>Solilutibacter</taxon>
    </lineage>
</organism>
<feature type="domain" description="Penicillin-binding protein OB-like" evidence="32">
    <location>
        <begin position="361"/>
        <end position="458"/>
    </location>
</feature>
<evidence type="ECO:0000256" key="22">
    <source>
        <dbReference type="ARBA" id="ARBA00023268"/>
    </source>
</evidence>
<evidence type="ECO:0000256" key="3">
    <source>
        <dbReference type="ARBA" id="ARBA00004752"/>
    </source>
</evidence>
<proteinExistence type="inferred from homology"/>
<keyword evidence="18" id="KW-0573">Peptidoglycan synthesis</keyword>
<dbReference type="InterPro" id="IPR050396">
    <property type="entry name" value="Glycosyltr_51/Transpeptidase"/>
</dbReference>
<dbReference type="GO" id="GO:0006508">
    <property type="term" value="P:proteolysis"/>
    <property type="evidence" value="ECO:0007669"/>
    <property type="project" value="UniProtKB-KW"/>
</dbReference>
<comment type="catalytic activity">
    <reaction evidence="24">
        <text>Preferential cleavage: (Ac)2-L-Lys-D-Ala-|-D-Ala. Also transpeptidation of peptidyl-alanyl moieties that are N-acyl substituents of D-alanine.</text>
        <dbReference type="EC" id="3.4.16.4"/>
    </reaction>
</comment>
<dbReference type="GO" id="GO:0009252">
    <property type="term" value="P:peptidoglycan biosynthetic process"/>
    <property type="evidence" value="ECO:0007669"/>
    <property type="project" value="UniProtKB-UniPathway"/>
</dbReference>
<evidence type="ECO:0000256" key="11">
    <source>
        <dbReference type="ARBA" id="ARBA00022670"/>
    </source>
</evidence>
<evidence type="ECO:0000256" key="7">
    <source>
        <dbReference type="ARBA" id="ARBA00018638"/>
    </source>
</evidence>
<keyword evidence="16" id="KW-0133">Cell shape</keyword>
<feature type="transmembrane region" description="Helical" evidence="29">
    <location>
        <begin position="20"/>
        <end position="37"/>
    </location>
</feature>
<evidence type="ECO:0000256" key="14">
    <source>
        <dbReference type="ARBA" id="ARBA00022692"/>
    </source>
</evidence>
<dbReference type="EC" id="3.4.16.4" evidence="6"/>
<feature type="compositionally biased region" description="Low complexity" evidence="28">
    <location>
        <begin position="653"/>
        <end position="668"/>
    </location>
</feature>
<dbReference type="GO" id="GO:0008955">
    <property type="term" value="F:peptidoglycan glycosyltransferase activity"/>
    <property type="evidence" value="ECO:0007669"/>
    <property type="project" value="UniProtKB-EC"/>
</dbReference>
<comment type="function">
    <text evidence="1">Cell wall formation. Synthesis of cross-linked peptidoglycan from the lipid intermediates. The enzyme has a penicillin-insensitive transglycosylase N-terminal domain (formation of linear glycan strands) and a penicillin-sensitive transpeptidase C-terminal domain (cross-linking of the peptide subunits).</text>
</comment>
<evidence type="ECO:0000256" key="24">
    <source>
        <dbReference type="ARBA" id="ARBA00034000"/>
    </source>
</evidence>
<dbReference type="InterPro" id="IPR001264">
    <property type="entry name" value="Glyco_trans_51"/>
</dbReference>
<dbReference type="InterPro" id="IPR036950">
    <property type="entry name" value="PBP_transglycosylase"/>
</dbReference>
<dbReference type="InterPro" id="IPR023346">
    <property type="entry name" value="Lysozyme-like_dom_sf"/>
</dbReference>
<dbReference type="PANTHER" id="PTHR32282:SF27">
    <property type="entry name" value="PENICILLIN-BINDING PROTEIN 1A"/>
    <property type="match status" value="1"/>
</dbReference>
<evidence type="ECO:0000256" key="29">
    <source>
        <dbReference type="SAM" id="Phobius"/>
    </source>
</evidence>
<evidence type="ECO:0000313" key="33">
    <source>
        <dbReference type="EMBL" id="PNS07346.1"/>
    </source>
</evidence>
<keyword evidence="14 29" id="KW-0812">Transmembrane</keyword>
<dbReference type="GO" id="GO:0008360">
    <property type="term" value="P:regulation of cell shape"/>
    <property type="evidence" value="ECO:0007669"/>
    <property type="project" value="UniProtKB-KW"/>
</dbReference>
<feature type="region of interest" description="Disordered" evidence="28">
    <location>
        <begin position="832"/>
        <end position="864"/>
    </location>
</feature>
<evidence type="ECO:0000256" key="20">
    <source>
        <dbReference type="ARBA" id="ARBA00023136"/>
    </source>
</evidence>
<dbReference type="InterPro" id="IPR012338">
    <property type="entry name" value="Beta-lactam/transpept-like"/>
</dbReference>
<keyword evidence="21" id="KW-0046">Antibiotic resistance</keyword>
<feature type="compositionally biased region" description="Basic and acidic residues" evidence="28">
    <location>
        <begin position="846"/>
        <end position="864"/>
    </location>
</feature>
<comment type="subcellular location">
    <subcellularLocation>
        <location evidence="2">Cell inner membrane</location>
        <topology evidence="2">Single-pass type II membrane protein</topology>
    </subcellularLocation>
</comment>
<comment type="similarity">
    <text evidence="5">In the N-terminal section; belongs to the glycosyltransferase 51 family.</text>
</comment>
<dbReference type="GO" id="GO:0071555">
    <property type="term" value="P:cell wall organization"/>
    <property type="evidence" value="ECO:0007669"/>
    <property type="project" value="UniProtKB-KW"/>
</dbReference>
<dbReference type="PANTHER" id="PTHR32282">
    <property type="entry name" value="BINDING PROTEIN TRANSPEPTIDASE, PUTATIVE-RELATED"/>
    <property type="match status" value="1"/>
</dbReference>
<reference evidence="33 34" key="1">
    <citation type="submission" date="2017-08" db="EMBL/GenBank/DDBJ databases">
        <title>Lysobacter sylvestris genome.</title>
        <authorList>
            <person name="Zhang D.-C."/>
            <person name="Albuquerque L."/>
            <person name="Franca L."/>
            <person name="Froufe H.J.C."/>
            <person name="Barroso C."/>
            <person name="Egas C."/>
            <person name="Da Costa M."/>
            <person name="Margesin R."/>
        </authorList>
    </citation>
    <scope>NUCLEOTIDE SEQUENCE [LARGE SCALE GENOMIC DNA]</scope>
    <source>
        <strain evidence="33 34">AM20-91</strain>
    </source>
</reference>
<evidence type="ECO:0000256" key="16">
    <source>
        <dbReference type="ARBA" id="ARBA00022960"/>
    </source>
</evidence>
<evidence type="ECO:0000256" key="25">
    <source>
        <dbReference type="ARBA" id="ARBA00044770"/>
    </source>
</evidence>
<evidence type="ECO:0000256" key="9">
    <source>
        <dbReference type="ARBA" id="ARBA00022519"/>
    </source>
</evidence>